<dbReference type="PANTHER" id="PTHR33885">
    <property type="entry name" value="PHAGE SHOCK PROTEIN C"/>
    <property type="match status" value="1"/>
</dbReference>
<evidence type="ECO:0000313" key="9">
    <source>
        <dbReference type="EMBL" id="VEI12494.1"/>
    </source>
</evidence>
<organism evidence="9 10">
    <name type="scientific">Trueperella bialowiezensis</name>
    <dbReference type="NCBI Taxonomy" id="312285"/>
    <lineage>
        <taxon>Bacteria</taxon>
        <taxon>Bacillati</taxon>
        <taxon>Actinomycetota</taxon>
        <taxon>Actinomycetes</taxon>
        <taxon>Actinomycetales</taxon>
        <taxon>Actinomycetaceae</taxon>
        <taxon>Trueperella</taxon>
    </lineage>
</organism>
<feature type="transmembrane region" description="Helical" evidence="7">
    <location>
        <begin position="117"/>
        <end position="134"/>
    </location>
</feature>
<keyword evidence="3 7" id="KW-0812">Transmembrane</keyword>
<evidence type="ECO:0000256" key="6">
    <source>
        <dbReference type="SAM" id="MobiDB-lite"/>
    </source>
</evidence>
<protein>
    <submittedName>
        <fullName evidence="9">Phage shock protein C</fullName>
    </submittedName>
</protein>
<feature type="region of interest" description="Disordered" evidence="6">
    <location>
        <begin position="418"/>
        <end position="447"/>
    </location>
</feature>
<evidence type="ECO:0000256" key="4">
    <source>
        <dbReference type="ARBA" id="ARBA00022989"/>
    </source>
</evidence>
<dbReference type="OrthoDB" id="7359894at2"/>
<feature type="transmembrane region" description="Helical" evidence="7">
    <location>
        <begin position="236"/>
        <end position="258"/>
    </location>
</feature>
<dbReference type="GO" id="GO:0005886">
    <property type="term" value="C:plasma membrane"/>
    <property type="evidence" value="ECO:0007669"/>
    <property type="project" value="UniProtKB-SubCell"/>
</dbReference>
<comment type="subcellular location">
    <subcellularLocation>
        <location evidence="1">Cell membrane</location>
        <topology evidence="1">Single-pass membrane protein</topology>
    </subcellularLocation>
</comment>
<evidence type="ECO:0000313" key="10">
    <source>
        <dbReference type="Proteomes" id="UP000269542"/>
    </source>
</evidence>
<keyword evidence="10" id="KW-1185">Reference proteome</keyword>
<feature type="transmembrane region" description="Helical" evidence="7">
    <location>
        <begin position="207"/>
        <end position="229"/>
    </location>
</feature>
<feature type="domain" description="Phage shock protein PspC N-terminal" evidence="8">
    <location>
        <begin position="11"/>
        <end position="65"/>
    </location>
</feature>
<feature type="transmembrane region" description="Helical" evidence="7">
    <location>
        <begin position="84"/>
        <end position="105"/>
    </location>
</feature>
<dbReference type="EMBL" id="LR134476">
    <property type="protein sequence ID" value="VEI12494.1"/>
    <property type="molecule type" value="Genomic_DNA"/>
</dbReference>
<keyword evidence="2" id="KW-1003">Cell membrane</keyword>
<dbReference type="InterPro" id="IPR052027">
    <property type="entry name" value="PspC"/>
</dbReference>
<evidence type="ECO:0000256" key="7">
    <source>
        <dbReference type="SAM" id="Phobius"/>
    </source>
</evidence>
<keyword evidence="4 7" id="KW-1133">Transmembrane helix</keyword>
<dbReference type="InterPro" id="IPR007168">
    <property type="entry name" value="Phageshock_PspC_N"/>
</dbReference>
<dbReference type="PANTHER" id="PTHR33885:SF3">
    <property type="entry name" value="PHAGE SHOCK PROTEIN C"/>
    <property type="match status" value="1"/>
</dbReference>
<dbReference type="Proteomes" id="UP000269542">
    <property type="component" value="Chromosome"/>
</dbReference>
<dbReference type="Pfam" id="PF04024">
    <property type="entry name" value="PspC"/>
    <property type="match status" value="1"/>
</dbReference>
<evidence type="ECO:0000256" key="5">
    <source>
        <dbReference type="ARBA" id="ARBA00023136"/>
    </source>
</evidence>
<feature type="transmembrane region" description="Helical" evidence="7">
    <location>
        <begin position="183"/>
        <end position="201"/>
    </location>
</feature>
<evidence type="ECO:0000256" key="2">
    <source>
        <dbReference type="ARBA" id="ARBA00022475"/>
    </source>
</evidence>
<proteinExistence type="predicted"/>
<feature type="compositionally biased region" description="Low complexity" evidence="6">
    <location>
        <begin position="429"/>
        <end position="447"/>
    </location>
</feature>
<feature type="transmembrane region" description="Helical" evidence="7">
    <location>
        <begin position="36"/>
        <end position="63"/>
    </location>
</feature>
<evidence type="ECO:0000256" key="1">
    <source>
        <dbReference type="ARBA" id="ARBA00004162"/>
    </source>
</evidence>
<gene>
    <name evidence="9" type="ORF">NCTC13354_00173</name>
</gene>
<evidence type="ECO:0000259" key="8">
    <source>
        <dbReference type="Pfam" id="PF04024"/>
    </source>
</evidence>
<accession>A0A448PC57</accession>
<dbReference type="KEGG" id="tbw:NCTC13354_00173"/>
<sequence>MNIFDKIRSRPIRRTPDRLLGGVCAGLAHRWGLSPAIVRILALLIIPVGGLGLLVYGLGWLFIPDYDTEDIVAERALRDPDSTLAAGIVLTLLGLLAFVPFTVFWLGLFMDVRGGEWFFILVFIVAVIALLAVIRMRMKAQAHTYVPSEPAYTAAPTQPFVSPEPAPKKLRKRKVTPAISHRYATAFTALALAGAALALLFTGRYLASILMALSVALGILALGVFLAGIRGKRATWLTALTWLIGFPTAIALAVSLVIPTRFLLAENLKVFHYDDGTTTPSLFYRHTSQVTKPISKNAITDVDTLAVHNGLRIVSEDVPVIYRLTRDEEALGPSRIFYATLRPWKLVHDGNELLTPMAVESPDLYEDVLAHYGAHDNLEPGDTIEVHSPAAVADPDKATVISIRYAYGDFEFHGESPGDMPWSQWLESATPAETPEQQATTTTTEGQ</sequence>
<dbReference type="RefSeq" id="WP_126415694.1">
    <property type="nucleotide sequence ID" value="NZ_LR134476.1"/>
</dbReference>
<evidence type="ECO:0000256" key="3">
    <source>
        <dbReference type="ARBA" id="ARBA00022692"/>
    </source>
</evidence>
<reference evidence="9 10" key="1">
    <citation type="submission" date="2018-12" db="EMBL/GenBank/DDBJ databases">
        <authorList>
            <consortium name="Pathogen Informatics"/>
        </authorList>
    </citation>
    <scope>NUCLEOTIDE SEQUENCE [LARGE SCALE GENOMIC DNA]</scope>
    <source>
        <strain evidence="9 10">NCTC13354</strain>
    </source>
</reference>
<keyword evidence="5 7" id="KW-0472">Membrane</keyword>
<name>A0A448PC57_9ACTO</name>
<dbReference type="AlphaFoldDB" id="A0A448PC57"/>